<keyword evidence="3 4" id="KW-0418">Kinase</keyword>
<dbReference type="GO" id="GO:0008270">
    <property type="term" value="F:zinc ion binding"/>
    <property type="evidence" value="ECO:0007669"/>
    <property type="project" value="UniProtKB-UniRule"/>
</dbReference>
<feature type="binding site" evidence="4">
    <location>
        <position position="154"/>
    </location>
    <ligand>
        <name>AMP</name>
        <dbReference type="ChEBI" id="CHEBI:456215"/>
    </ligand>
</feature>
<feature type="domain" description="Adenylate kinase active site lid" evidence="7">
    <location>
        <begin position="121"/>
        <end position="156"/>
    </location>
</feature>
<feature type="binding site" evidence="4">
    <location>
        <position position="121"/>
    </location>
    <ligand>
        <name>ATP</name>
        <dbReference type="ChEBI" id="CHEBI:30616"/>
    </ligand>
</feature>
<dbReference type="HAMAP" id="MF_00235">
    <property type="entry name" value="Adenylate_kinase_Adk"/>
    <property type="match status" value="1"/>
</dbReference>
<dbReference type="InterPro" id="IPR000850">
    <property type="entry name" value="Adenylat/UMP-CMP_kin"/>
</dbReference>
<evidence type="ECO:0000256" key="4">
    <source>
        <dbReference type="HAMAP-Rule" id="MF_00235"/>
    </source>
</evidence>
<feature type="binding site" evidence="4">
    <location>
        <begin position="84"/>
        <end position="87"/>
    </location>
    <ligand>
        <name>AMP</name>
        <dbReference type="ChEBI" id="CHEBI:456215"/>
    </ligand>
</feature>
<feature type="binding site" evidence="4">
    <location>
        <position position="39"/>
    </location>
    <ligand>
        <name>AMP</name>
        <dbReference type="ChEBI" id="CHEBI:456215"/>
    </ligand>
</feature>
<feature type="binding site" evidence="4">
    <location>
        <position position="165"/>
    </location>
    <ligand>
        <name>AMP</name>
        <dbReference type="ChEBI" id="CHEBI:456215"/>
    </ligand>
</feature>
<organism evidence="8 9">
    <name type="scientific">Natrinema soli</name>
    <dbReference type="NCBI Taxonomy" id="1930624"/>
    <lineage>
        <taxon>Archaea</taxon>
        <taxon>Methanobacteriati</taxon>
        <taxon>Methanobacteriota</taxon>
        <taxon>Stenosarchaea group</taxon>
        <taxon>Halobacteria</taxon>
        <taxon>Halobacteriales</taxon>
        <taxon>Natrialbaceae</taxon>
        <taxon>Natrinema</taxon>
    </lineage>
</organism>
<reference evidence="8 9" key="1">
    <citation type="journal article" date="2019" name="Int. J. Syst. Evol. Microbiol.">
        <title>The Global Catalogue of Microorganisms (GCM) 10K type strain sequencing project: providing services to taxonomists for standard genome sequencing and annotation.</title>
        <authorList>
            <consortium name="The Broad Institute Genomics Platform"/>
            <consortium name="The Broad Institute Genome Sequencing Center for Infectious Disease"/>
            <person name="Wu L."/>
            <person name="Ma J."/>
        </authorList>
    </citation>
    <scope>NUCLEOTIDE SEQUENCE [LARGE SCALE GENOMIC DNA]</scope>
    <source>
        <strain evidence="8 9">LMG 29247</strain>
    </source>
</reference>
<accession>A0ABD5SQZ7</accession>
<dbReference type="GO" id="GO:0004017">
    <property type="term" value="F:AMP kinase activity"/>
    <property type="evidence" value="ECO:0007669"/>
    <property type="project" value="UniProtKB-UniRule"/>
</dbReference>
<comment type="pathway">
    <text evidence="4">Purine metabolism; AMP biosynthesis via salvage pathway; AMP from ADP: step 1/1.</text>
</comment>
<comment type="caution">
    <text evidence="8">The sequence shown here is derived from an EMBL/GenBank/DDBJ whole genome shotgun (WGS) entry which is preliminary data.</text>
</comment>
<comment type="catalytic activity">
    <reaction evidence="4 6">
        <text>AMP + ATP = 2 ADP</text>
        <dbReference type="Rhea" id="RHEA:12973"/>
        <dbReference type="ChEBI" id="CHEBI:30616"/>
        <dbReference type="ChEBI" id="CHEBI:456215"/>
        <dbReference type="ChEBI" id="CHEBI:456216"/>
        <dbReference type="EC" id="2.7.4.3"/>
    </reaction>
</comment>
<feature type="binding site" evidence="4">
    <location>
        <begin position="59"/>
        <end position="61"/>
    </location>
    <ligand>
        <name>AMP</name>
        <dbReference type="ChEBI" id="CHEBI:456215"/>
    </ligand>
</feature>
<dbReference type="Proteomes" id="UP001596383">
    <property type="component" value="Unassembled WGS sequence"/>
</dbReference>
<keyword evidence="4" id="KW-0963">Cytoplasm</keyword>
<dbReference type="EMBL" id="JBHSWV010000214">
    <property type="protein sequence ID" value="MFC6766146.1"/>
    <property type="molecule type" value="Genomic_DNA"/>
</dbReference>
<dbReference type="RefSeq" id="WP_273739135.1">
    <property type="nucleotide sequence ID" value="NZ_JAQIVI010000214.1"/>
</dbReference>
<protein>
    <recommendedName>
        <fullName evidence="4 6">Adenylate kinase</fullName>
        <shortName evidence="4">AK</shortName>
        <ecNumber evidence="4 6">2.7.4.3</ecNumber>
    </recommendedName>
    <alternativeName>
        <fullName evidence="4">ATP-AMP transphosphorylase</fullName>
    </alternativeName>
    <alternativeName>
        <fullName evidence="4">ATP:AMP phosphotransferase</fullName>
    </alternativeName>
    <alternativeName>
        <fullName evidence="4">Adenylate monophosphate kinase</fullName>
    </alternativeName>
</protein>
<evidence type="ECO:0000313" key="9">
    <source>
        <dbReference type="Proteomes" id="UP001596383"/>
    </source>
</evidence>
<feature type="binding site" evidence="4">
    <location>
        <position position="147"/>
    </location>
    <ligand>
        <name>Zn(2+)</name>
        <dbReference type="ChEBI" id="CHEBI:29105"/>
        <note>structural</note>
    </ligand>
</feature>
<name>A0ABD5SQZ7_9EURY</name>
<dbReference type="CDD" id="cd01428">
    <property type="entry name" value="ADK"/>
    <property type="match status" value="1"/>
</dbReference>
<dbReference type="Pfam" id="PF05191">
    <property type="entry name" value="ADK_lid"/>
    <property type="match status" value="1"/>
</dbReference>
<evidence type="ECO:0000256" key="6">
    <source>
        <dbReference type="RuleBase" id="RU003331"/>
    </source>
</evidence>
<comment type="similarity">
    <text evidence="4 5">Belongs to the adenylate kinase family.</text>
</comment>
<keyword evidence="2 4" id="KW-0547">Nucleotide-binding</keyword>
<dbReference type="GO" id="GO:0005737">
    <property type="term" value="C:cytoplasm"/>
    <property type="evidence" value="ECO:0007669"/>
    <property type="project" value="UniProtKB-SubCell"/>
</dbReference>
<evidence type="ECO:0000256" key="3">
    <source>
        <dbReference type="ARBA" id="ARBA00022777"/>
    </source>
</evidence>
<dbReference type="GO" id="GO:0005524">
    <property type="term" value="F:ATP binding"/>
    <property type="evidence" value="ECO:0007669"/>
    <property type="project" value="UniProtKB-UniRule"/>
</dbReference>
<keyword evidence="4" id="KW-0862">Zinc</keyword>
<feature type="binding site" evidence="4">
    <location>
        <position position="124"/>
    </location>
    <ligand>
        <name>Zn(2+)</name>
        <dbReference type="ChEBI" id="CHEBI:29105"/>
        <note>structural</note>
    </ligand>
</feature>
<comment type="subcellular location">
    <subcellularLocation>
        <location evidence="4 6">Cytoplasm</location>
    </subcellularLocation>
</comment>
<dbReference type="PROSITE" id="PS00113">
    <property type="entry name" value="ADENYLATE_KINASE"/>
    <property type="match status" value="1"/>
</dbReference>
<evidence type="ECO:0000256" key="5">
    <source>
        <dbReference type="RuleBase" id="RU003330"/>
    </source>
</evidence>
<comment type="function">
    <text evidence="4">Catalyzes the reversible transfer of the terminal phosphate group between ATP and AMP. Plays an important role in cellular energy homeostasis and in adenine nucleotide metabolism.</text>
</comment>
<keyword evidence="4" id="KW-0545">Nucleotide biosynthesis</keyword>
<comment type="subunit">
    <text evidence="4 6">Monomer.</text>
</comment>
<dbReference type="Gene3D" id="3.40.50.300">
    <property type="entry name" value="P-loop containing nucleotide triphosphate hydrolases"/>
    <property type="match status" value="1"/>
</dbReference>
<proteinExistence type="inferred from homology"/>
<feature type="binding site" evidence="4">
    <location>
        <begin position="130"/>
        <end position="131"/>
    </location>
    <ligand>
        <name>ATP</name>
        <dbReference type="ChEBI" id="CHEBI:30616"/>
    </ligand>
</feature>
<comment type="caution">
    <text evidence="4">Lacks conserved residue(s) required for the propagation of feature annotation.</text>
</comment>
<dbReference type="EC" id="2.7.4.3" evidence="4 6"/>
<comment type="domain">
    <text evidence="4">Consists of three domains, a large central CORE domain and two small peripheral domains, NMPbind and LID, which undergo movements during catalysis. The LID domain closes over the site of phosphoryl transfer upon ATP binding. Assembling and dissambling the active center during each catalytic cycle provides an effective means to prevent ATP hydrolysis. Some bacteria have evolved a zinc-coordinating structure that stabilizes the LID domain.</text>
</comment>
<dbReference type="InterPro" id="IPR033690">
    <property type="entry name" value="Adenylat_kinase_CS"/>
</dbReference>
<dbReference type="NCBIfam" id="TIGR01351">
    <property type="entry name" value="adk"/>
    <property type="match status" value="1"/>
</dbReference>
<dbReference type="InterPro" id="IPR006259">
    <property type="entry name" value="Adenyl_kin_sub"/>
</dbReference>
<feature type="binding site" evidence="4">
    <location>
        <begin position="13"/>
        <end position="18"/>
    </location>
    <ligand>
        <name>ATP</name>
        <dbReference type="ChEBI" id="CHEBI:30616"/>
    </ligand>
</feature>
<evidence type="ECO:0000259" key="7">
    <source>
        <dbReference type="Pfam" id="PF05191"/>
    </source>
</evidence>
<dbReference type="SUPFAM" id="SSF52540">
    <property type="entry name" value="P-loop containing nucleoside triphosphate hydrolases"/>
    <property type="match status" value="1"/>
</dbReference>
<evidence type="ECO:0000313" key="8">
    <source>
        <dbReference type="EMBL" id="MFC6766146.1"/>
    </source>
</evidence>
<gene>
    <name evidence="4" type="primary">adk</name>
    <name evidence="8" type="ORF">ACFQE6_14435</name>
</gene>
<feature type="binding site" evidence="4">
    <location>
        <position position="91"/>
    </location>
    <ligand>
        <name>AMP</name>
        <dbReference type="ChEBI" id="CHEBI:456215"/>
    </ligand>
</feature>
<evidence type="ECO:0000256" key="2">
    <source>
        <dbReference type="ARBA" id="ARBA00022741"/>
    </source>
</evidence>
<feature type="region of interest" description="LID" evidence="4">
    <location>
        <begin position="120"/>
        <end position="157"/>
    </location>
</feature>
<feature type="binding site" evidence="4">
    <location>
        <position position="193"/>
    </location>
    <ligand>
        <name>ATP</name>
        <dbReference type="ChEBI" id="CHEBI:30616"/>
    </ligand>
</feature>
<keyword evidence="1 4" id="KW-0808">Transferase</keyword>
<keyword evidence="9" id="KW-1185">Reference proteome</keyword>
<dbReference type="PRINTS" id="PR00094">
    <property type="entry name" value="ADENYLTKNASE"/>
</dbReference>
<dbReference type="InterPro" id="IPR027417">
    <property type="entry name" value="P-loop_NTPase"/>
</dbReference>
<feature type="binding site" evidence="4">
    <location>
        <position position="144"/>
    </location>
    <ligand>
        <name>Zn(2+)</name>
        <dbReference type="ChEBI" id="CHEBI:29105"/>
        <note>structural</note>
    </ligand>
</feature>
<evidence type="ECO:0000256" key="1">
    <source>
        <dbReference type="ARBA" id="ARBA00022679"/>
    </source>
</evidence>
<dbReference type="AlphaFoldDB" id="A0ABD5SQZ7"/>
<dbReference type="GO" id="GO:0044209">
    <property type="term" value="P:AMP salvage"/>
    <property type="evidence" value="ECO:0007669"/>
    <property type="project" value="UniProtKB-UniRule"/>
</dbReference>
<sequence>MTSLQIIPMGPPGAGKGTQSRRIASKFDLTHIELGEILRSNKDMETPYGTPREYMEQGELVPDPVMNSLAEETISDADGFILDGYPRTQAQLDFLDEITTIDIVLHIDVSEEILVERLTGRRKCDNCGTTYHVEFNRPNTPGECDDCGGSLMQRDDDTPKTIRTRVRKYEKKTAEIIDLYQNRGSLVTIDGEQPPDAVWDDIHTAINAQK</sequence>
<keyword evidence="4" id="KW-0479">Metal-binding</keyword>
<dbReference type="PANTHER" id="PTHR23359">
    <property type="entry name" value="NUCLEOTIDE KINASE"/>
    <property type="match status" value="1"/>
</dbReference>
<dbReference type="InterPro" id="IPR007862">
    <property type="entry name" value="Adenylate_kinase_lid-dom"/>
</dbReference>
<feature type="binding site" evidence="4">
    <location>
        <position position="127"/>
    </location>
    <ligand>
        <name>Zn(2+)</name>
        <dbReference type="ChEBI" id="CHEBI:29105"/>
        <note>structural</note>
    </ligand>
</feature>
<dbReference type="Pfam" id="PF00406">
    <property type="entry name" value="ADK"/>
    <property type="match status" value="1"/>
</dbReference>
<keyword evidence="4 6" id="KW-0067">ATP-binding</keyword>